<comment type="caution">
    <text evidence="1">The sequence shown here is derived from an EMBL/GenBank/DDBJ whole genome shotgun (WGS) entry which is preliminary data.</text>
</comment>
<protein>
    <submittedName>
        <fullName evidence="1">Uncharacterized protein</fullName>
    </submittedName>
</protein>
<keyword evidence="2" id="KW-1185">Reference proteome</keyword>
<accession>A0AAE1Y0Q6</accession>
<sequence>MEFCLTSPLRQLASEAYVVEMIDTAIGCWRTELVHEVVDANDATWWLLWRIRYNGGWGGCTGWRGGTWAIDFLPFVGAFGNIGANEWRDRASSYWVLYTRHIVSTRITRR</sequence>
<dbReference type="Proteomes" id="UP001293254">
    <property type="component" value="Unassembled WGS sequence"/>
</dbReference>
<organism evidence="1 2">
    <name type="scientific">Sesamum alatum</name>
    <dbReference type="NCBI Taxonomy" id="300844"/>
    <lineage>
        <taxon>Eukaryota</taxon>
        <taxon>Viridiplantae</taxon>
        <taxon>Streptophyta</taxon>
        <taxon>Embryophyta</taxon>
        <taxon>Tracheophyta</taxon>
        <taxon>Spermatophyta</taxon>
        <taxon>Magnoliopsida</taxon>
        <taxon>eudicotyledons</taxon>
        <taxon>Gunneridae</taxon>
        <taxon>Pentapetalae</taxon>
        <taxon>asterids</taxon>
        <taxon>lamiids</taxon>
        <taxon>Lamiales</taxon>
        <taxon>Pedaliaceae</taxon>
        <taxon>Sesamum</taxon>
    </lineage>
</organism>
<gene>
    <name evidence="1" type="ORF">Salat_2115200</name>
</gene>
<dbReference type="EMBL" id="JACGWO010000008">
    <property type="protein sequence ID" value="KAK4421646.1"/>
    <property type="molecule type" value="Genomic_DNA"/>
</dbReference>
<dbReference type="AlphaFoldDB" id="A0AAE1Y0Q6"/>
<proteinExistence type="predicted"/>
<name>A0AAE1Y0Q6_9LAMI</name>
<evidence type="ECO:0000313" key="1">
    <source>
        <dbReference type="EMBL" id="KAK4421646.1"/>
    </source>
</evidence>
<reference evidence="1" key="1">
    <citation type="submission" date="2020-06" db="EMBL/GenBank/DDBJ databases">
        <authorList>
            <person name="Li T."/>
            <person name="Hu X."/>
            <person name="Zhang T."/>
            <person name="Song X."/>
            <person name="Zhang H."/>
            <person name="Dai N."/>
            <person name="Sheng W."/>
            <person name="Hou X."/>
            <person name="Wei L."/>
        </authorList>
    </citation>
    <scope>NUCLEOTIDE SEQUENCE</scope>
    <source>
        <strain evidence="1">3651</strain>
        <tissue evidence="1">Leaf</tissue>
    </source>
</reference>
<evidence type="ECO:0000313" key="2">
    <source>
        <dbReference type="Proteomes" id="UP001293254"/>
    </source>
</evidence>
<reference evidence="1" key="2">
    <citation type="journal article" date="2024" name="Plant">
        <title>Genomic evolution and insights into agronomic trait innovations of Sesamum species.</title>
        <authorList>
            <person name="Miao H."/>
            <person name="Wang L."/>
            <person name="Qu L."/>
            <person name="Liu H."/>
            <person name="Sun Y."/>
            <person name="Le M."/>
            <person name="Wang Q."/>
            <person name="Wei S."/>
            <person name="Zheng Y."/>
            <person name="Lin W."/>
            <person name="Duan Y."/>
            <person name="Cao H."/>
            <person name="Xiong S."/>
            <person name="Wang X."/>
            <person name="Wei L."/>
            <person name="Li C."/>
            <person name="Ma Q."/>
            <person name="Ju M."/>
            <person name="Zhao R."/>
            <person name="Li G."/>
            <person name="Mu C."/>
            <person name="Tian Q."/>
            <person name="Mei H."/>
            <person name="Zhang T."/>
            <person name="Gao T."/>
            <person name="Zhang H."/>
        </authorList>
    </citation>
    <scope>NUCLEOTIDE SEQUENCE</scope>
    <source>
        <strain evidence="1">3651</strain>
    </source>
</reference>